<evidence type="ECO:0000313" key="6">
    <source>
        <dbReference type="Proteomes" id="UP000242188"/>
    </source>
</evidence>
<dbReference type="PANTHER" id="PTHR10867">
    <property type="entry name" value="NNMT/PNMT/TEMT FAMILY MEMBER"/>
    <property type="match status" value="1"/>
</dbReference>
<comment type="similarity">
    <text evidence="1">Belongs to the class I-like SAM-binding methyltransferase superfamily. NNMT/PNMT/TEMT family.</text>
</comment>
<evidence type="ECO:0000313" key="5">
    <source>
        <dbReference type="EMBL" id="OWF52033.1"/>
    </source>
</evidence>
<dbReference type="Proteomes" id="UP000242188">
    <property type="component" value="Unassembled WGS sequence"/>
</dbReference>
<dbReference type="GO" id="GO:0008170">
    <property type="term" value="F:N-methyltransferase activity"/>
    <property type="evidence" value="ECO:0007669"/>
    <property type="project" value="TreeGrafter"/>
</dbReference>
<evidence type="ECO:0000256" key="3">
    <source>
        <dbReference type="ARBA" id="ARBA00022679"/>
    </source>
</evidence>
<name>A0A210QTG7_MIZYE</name>
<dbReference type="OrthoDB" id="6162576at2759"/>
<dbReference type="GO" id="GO:0005829">
    <property type="term" value="C:cytosol"/>
    <property type="evidence" value="ECO:0007669"/>
    <property type="project" value="TreeGrafter"/>
</dbReference>
<proteinExistence type="inferred from homology"/>
<dbReference type="SUPFAM" id="SSF53335">
    <property type="entry name" value="S-adenosyl-L-methionine-dependent methyltransferases"/>
    <property type="match status" value="1"/>
</dbReference>
<dbReference type="PANTHER" id="PTHR10867:SF17">
    <property type="entry name" value="NICOTINAMIDE N-METHYLTRANSFERASE"/>
    <property type="match status" value="1"/>
</dbReference>
<dbReference type="Pfam" id="PF01234">
    <property type="entry name" value="NNMT_PNMT_TEMT"/>
    <property type="match status" value="1"/>
</dbReference>
<dbReference type="EMBL" id="NEDP02001993">
    <property type="protein sequence ID" value="OWF52033.1"/>
    <property type="molecule type" value="Genomic_DNA"/>
</dbReference>
<accession>A0A210QTG7</accession>
<keyword evidence="3 5" id="KW-0808">Transferase</keyword>
<dbReference type="InterPro" id="IPR053384">
    <property type="entry name" value="SAM-dep_methyltransferase"/>
</dbReference>
<comment type="caution">
    <text evidence="5">The sequence shown here is derived from an EMBL/GenBank/DDBJ whole genome shotgun (WGS) entry which is preliminary data.</text>
</comment>
<dbReference type="GO" id="GO:0032259">
    <property type="term" value="P:methylation"/>
    <property type="evidence" value="ECO:0007669"/>
    <property type="project" value="UniProtKB-KW"/>
</dbReference>
<keyword evidence="4" id="KW-0949">S-adenosyl-L-methionine</keyword>
<gene>
    <name evidence="5" type="ORF">KP79_PYT24436</name>
</gene>
<dbReference type="InterPro" id="IPR029063">
    <property type="entry name" value="SAM-dependent_MTases_sf"/>
</dbReference>
<keyword evidence="2 5" id="KW-0489">Methyltransferase</keyword>
<reference evidence="5 6" key="1">
    <citation type="journal article" date="2017" name="Nat. Ecol. Evol.">
        <title>Scallop genome provides insights into evolution of bilaterian karyotype and development.</title>
        <authorList>
            <person name="Wang S."/>
            <person name="Zhang J."/>
            <person name="Jiao W."/>
            <person name="Li J."/>
            <person name="Xun X."/>
            <person name="Sun Y."/>
            <person name="Guo X."/>
            <person name="Huan P."/>
            <person name="Dong B."/>
            <person name="Zhang L."/>
            <person name="Hu X."/>
            <person name="Sun X."/>
            <person name="Wang J."/>
            <person name="Zhao C."/>
            <person name="Wang Y."/>
            <person name="Wang D."/>
            <person name="Huang X."/>
            <person name="Wang R."/>
            <person name="Lv J."/>
            <person name="Li Y."/>
            <person name="Zhang Z."/>
            <person name="Liu B."/>
            <person name="Lu W."/>
            <person name="Hui Y."/>
            <person name="Liang J."/>
            <person name="Zhou Z."/>
            <person name="Hou R."/>
            <person name="Li X."/>
            <person name="Liu Y."/>
            <person name="Li H."/>
            <person name="Ning X."/>
            <person name="Lin Y."/>
            <person name="Zhao L."/>
            <person name="Xing Q."/>
            <person name="Dou J."/>
            <person name="Li Y."/>
            <person name="Mao J."/>
            <person name="Guo H."/>
            <person name="Dou H."/>
            <person name="Li T."/>
            <person name="Mu C."/>
            <person name="Jiang W."/>
            <person name="Fu Q."/>
            <person name="Fu X."/>
            <person name="Miao Y."/>
            <person name="Liu J."/>
            <person name="Yu Q."/>
            <person name="Li R."/>
            <person name="Liao H."/>
            <person name="Li X."/>
            <person name="Kong Y."/>
            <person name="Jiang Z."/>
            <person name="Chourrout D."/>
            <person name="Li R."/>
            <person name="Bao Z."/>
        </authorList>
    </citation>
    <scope>NUCLEOTIDE SEQUENCE [LARGE SCALE GENOMIC DNA]</scope>
    <source>
        <strain evidence="5 6">PY_sf001</strain>
    </source>
</reference>
<keyword evidence="6" id="KW-1185">Reference proteome</keyword>
<evidence type="ECO:0000256" key="2">
    <source>
        <dbReference type="ARBA" id="ARBA00022603"/>
    </source>
</evidence>
<sequence length="315" mass="36125">MDSVTNLFMVRSKTNVFRPTEQMRTFLDKHLPRDISNIHPYISRVKNYVSKVGLRGPEETTTMEQLKEASDLKNFDPEWYMQNVIASDEAAYNMRFDFDVLHKFFNEYDVCGKRLLDVGTGPTIHTVISASSHVDEIFLSDYTPQNLHYLEKWHKGEISQPANVIEYVLSLEGGTRTASEVESEIRKKVQGILPIDVTSAQPLGNFNGDTQFDIIVSSYCIGTAAFTVEEYRKCLENISSLLKKGGYLILFVCLNGDSYQMGDYRYRALSITKEEIQSTLYKAGFDIKVSFEIKETDYDAIHHSFDSYYYMLATK</sequence>
<dbReference type="AlphaFoldDB" id="A0A210QTG7"/>
<dbReference type="NCBIfam" id="NF041360">
    <property type="entry name" value="GntF_guanitoxin"/>
    <property type="match status" value="1"/>
</dbReference>
<organism evidence="5 6">
    <name type="scientific">Mizuhopecten yessoensis</name>
    <name type="common">Japanese scallop</name>
    <name type="synonym">Patinopecten yessoensis</name>
    <dbReference type="NCBI Taxonomy" id="6573"/>
    <lineage>
        <taxon>Eukaryota</taxon>
        <taxon>Metazoa</taxon>
        <taxon>Spiralia</taxon>
        <taxon>Lophotrochozoa</taxon>
        <taxon>Mollusca</taxon>
        <taxon>Bivalvia</taxon>
        <taxon>Autobranchia</taxon>
        <taxon>Pteriomorphia</taxon>
        <taxon>Pectinida</taxon>
        <taxon>Pectinoidea</taxon>
        <taxon>Pectinidae</taxon>
        <taxon>Mizuhopecten</taxon>
    </lineage>
</organism>
<evidence type="ECO:0000256" key="1">
    <source>
        <dbReference type="ARBA" id="ARBA00007996"/>
    </source>
</evidence>
<dbReference type="PROSITE" id="PS51681">
    <property type="entry name" value="SAM_MT_NNMT_PNMT_TEMT"/>
    <property type="match status" value="1"/>
</dbReference>
<dbReference type="InterPro" id="IPR000940">
    <property type="entry name" value="NNMT_TEMT_trans"/>
</dbReference>
<evidence type="ECO:0000256" key="4">
    <source>
        <dbReference type="ARBA" id="ARBA00022691"/>
    </source>
</evidence>
<dbReference type="Gene3D" id="3.40.50.150">
    <property type="entry name" value="Vaccinia Virus protein VP39"/>
    <property type="match status" value="1"/>
</dbReference>
<protein>
    <submittedName>
        <fullName evidence="5">Nicotinamide N-methyltransferase</fullName>
    </submittedName>
</protein>
<dbReference type="CDD" id="cd02440">
    <property type="entry name" value="AdoMet_MTases"/>
    <property type="match status" value="1"/>
</dbReference>